<protein>
    <submittedName>
        <fullName evidence="7">4Fe-4S dicluster domain-containing protein</fullName>
    </submittedName>
</protein>
<gene>
    <name evidence="7" type="ORF">ET524_09210</name>
</gene>
<evidence type="ECO:0000256" key="5">
    <source>
        <dbReference type="ARBA" id="ARBA00023014"/>
    </source>
</evidence>
<sequence>MPAPLRAGLGHARYGRDGDAAFGEDEKGMLMGDHLSITRRGALAAAGAVASMFAVGGAAYALEGEDRGLLRPPGAQDEAHFRATCLKCNRCETACPQCCLRTGVLEDGVLNWRTPIMDFHRGLCDFCGACEDVCPAGSIVGAHDPSQIIGVAVVDRERCIAWIQGGCQVCAGACPYGAITMDDANRPIVDQAKCNGCGACENACPSNSYLTFTGGADRGINVRAAGKEA</sequence>
<comment type="cofactor">
    <cofactor evidence="1">
        <name>[4Fe-4S] cluster</name>
        <dbReference type="ChEBI" id="CHEBI:49883"/>
    </cofactor>
</comment>
<dbReference type="EMBL" id="SDPW01000001">
    <property type="protein sequence ID" value="RXZ54636.1"/>
    <property type="molecule type" value="Genomic_DNA"/>
</dbReference>
<dbReference type="GO" id="GO:0051539">
    <property type="term" value="F:4 iron, 4 sulfur cluster binding"/>
    <property type="evidence" value="ECO:0007669"/>
    <property type="project" value="UniProtKB-KW"/>
</dbReference>
<feature type="domain" description="4Fe-4S ferredoxin-type" evidence="6">
    <location>
        <begin position="150"/>
        <end position="184"/>
    </location>
</feature>
<dbReference type="PANTHER" id="PTHR24960">
    <property type="entry name" value="PHOTOSYSTEM I IRON-SULFUR CENTER-RELATED"/>
    <property type="match status" value="1"/>
</dbReference>
<keyword evidence="3" id="KW-0479">Metal-binding</keyword>
<evidence type="ECO:0000256" key="2">
    <source>
        <dbReference type="ARBA" id="ARBA00022485"/>
    </source>
</evidence>
<dbReference type="PANTHER" id="PTHR24960:SF79">
    <property type="entry name" value="PHOTOSYSTEM I IRON-SULFUR CENTER"/>
    <property type="match status" value="1"/>
</dbReference>
<dbReference type="Proteomes" id="UP000293345">
    <property type="component" value="Unassembled WGS sequence"/>
</dbReference>
<dbReference type="Pfam" id="PF00037">
    <property type="entry name" value="Fer4"/>
    <property type="match status" value="1"/>
</dbReference>
<name>A0A4Q2K061_9ACTN</name>
<keyword evidence="5" id="KW-0411">Iron-sulfur</keyword>
<keyword evidence="8" id="KW-1185">Reference proteome</keyword>
<evidence type="ECO:0000313" key="8">
    <source>
        <dbReference type="Proteomes" id="UP000293345"/>
    </source>
</evidence>
<reference evidence="7 8" key="1">
    <citation type="submission" date="2019-01" db="EMBL/GenBank/DDBJ databases">
        <title>Senegalimassilia sp. nov. KGMB04484 isolated human feces.</title>
        <authorList>
            <person name="Han K.-I."/>
            <person name="Kim J.-S."/>
            <person name="Lee K.C."/>
            <person name="Suh M.K."/>
            <person name="Eom M.K."/>
            <person name="Lee J.H."/>
            <person name="Park S.-H."/>
            <person name="Kang S.W."/>
            <person name="Park J.-E."/>
            <person name="Oh B.S."/>
            <person name="Yu S.Y."/>
            <person name="Choi S.-H."/>
            <person name="Lee D.H."/>
            <person name="Yoon H."/>
            <person name="Kim B.-Y."/>
            <person name="Lee J.H."/>
            <person name="Lee J.-S."/>
        </authorList>
    </citation>
    <scope>NUCLEOTIDE SEQUENCE [LARGE SCALE GENOMIC DNA]</scope>
    <source>
        <strain evidence="7 8">KGMB04484</strain>
    </source>
</reference>
<proteinExistence type="predicted"/>
<dbReference type="PROSITE" id="PS51379">
    <property type="entry name" value="4FE4S_FER_2"/>
    <property type="match status" value="3"/>
</dbReference>
<evidence type="ECO:0000256" key="1">
    <source>
        <dbReference type="ARBA" id="ARBA00001966"/>
    </source>
</evidence>
<comment type="caution">
    <text evidence="7">The sequence shown here is derived from an EMBL/GenBank/DDBJ whole genome shotgun (WGS) entry which is preliminary data.</text>
</comment>
<dbReference type="InterPro" id="IPR050157">
    <property type="entry name" value="PSI_iron-sulfur_center"/>
</dbReference>
<dbReference type="Pfam" id="PF12838">
    <property type="entry name" value="Fer4_7"/>
    <property type="match status" value="1"/>
</dbReference>
<feature type="domain" description="4Fe-4S ferredoxin-type" evidence="6">
    <location>
        <begin position="113"/>
        <end position="144"/>
    </location>
</feature>
<dbReference type="InterPro" id="IPR017896">
    <property type="entry name" value="4Fe4S_Fe-S-bd"/>
</dbReference>
<dbReference type="AlphaFoldDB" id="A0A4Q2K061"/>
<keyword evidence="4" id="KW-0408">Iron</keyword>
<dbReference type="InterPro" id="IPR017900">
    <property type="entry name" value="4Fe4S_Fe_S_CS"/>
</dbReference>
<dbReference type="CDD" id="cd16373">
    <property type="entry name" value="DMSOR_beta_like"/>
    <property type="match status" value="1"/>
</dbReference>
<evidence type="ECO:0000256" key="3">
    <source>
        <dbReference type="ARBA" id="ARBA00022723"/>
    </source>
</evidence>
<evidence type="ECO:0000313" key="7">
    <source>
        <dbReference type="EMBL" id="RXZ54636.1"/>
    </source>
</evidence>
<evidence type="ECO:0000259" key="6">
    <source>
        <dbReference type="PROSITE" id="PS51379"/>
    </source>
</evidence>
<dbReference type="Gene3D" id="3.30.70.20">
    <property type="match status" value="3"/>
</dbReference>
<feature type="domain" description="4Fe-4S ferredoxin-type" evidence="6">
    <location>
        <begin position="185"/>
        <end position="215"/>
    </location>
</feature>
<accession>A0A4Q2K061</accession>
<evidence type="ECO:0000256" key="4">
    <source>
        <dbReference type="ARBA" id="ARBA00023004"/>
    </source>
</evidence>
<keyword evidence="2" id="KW-0004">4Fe-4S</keyword>
<dbReference type="SUPFAM" id="SSF54862">
    <property type="entry name" value="4Fe-4S ferredoxins"/>
    <property type="match status" value="1"/>
</dbReference>
<dbReference type="PROSITE" id="PS00198">
    <property type="entry name" value="4FE4S_FER_1"/>
    <property type="match status" value="1"/>
</dbReference>
<dbReference type="GO" id="GO:0046872">
    <property type="term" value="F:metal ion binding"/>
    <property type="evidence" value="ECO:0007669"/>
    <property type="project" value="UniProtKB-KW"/>
</dbReference>
<organism evidence="7 8">
    <name type="scientific">Senegalimassilia faecalis</name>
    <dbReference type="NCBI Taxonomy" id="2509433"/>
    <lineage>
        <taxon>Bacteria</taxon>
        <taxon>Bacillati</taxon>
        <taxon>Actinomycetota</taxon>
        <taxon>Coriobacteriia</taxon>
        <taxon>Coriobacteriales</taxon>
        <taxon>Coriobacteriaceae</taxon>
        <taxon>Senegalimassilia</taxon>
    </lineage>
</organism>